<dbReference type="PANTHER" id="PTHR30336:SF6">
    <property type="entry name" value="INTEGRAL MEMBRANE PROTEIN"/>
    <property type="match status" value="1"/>
</dbReference>
<name>A0ABW1G248_9ACTN</name>
<dbReference type="Proteomes" id="UP001596174">
    <property type="component" value="Unassembled WGS sequence"/>
</dbReference>
<dbReference type="CDD" id="cd06259">
    <property type="entry name" value="YdcF-like"/>
    <property type="match status" value="1"/>
</dbReference>
<dbReference type="InterPro" id="IPR003848">
    <property type="entry name" value="DUF218"/>
</dbReference>
<comment type="caution">
    <text evidence="2">The sequence shown here is derived from an EMBL/GenBank/DDBJ whole genome shotgun (WGS) entry which is preliminary data.</text>
</comment>
<sequence length="225" mass="24431">MFRRFASWFPVRRRRVAFQALCLLTLLALAPSAWVYAEAAGRLRTVADAPSAPVAVVFGAGLDPVSGAPSPYLKGRLDAALALYREGRVRALLVTGDNSRTDYDEPDAMRDYLVRNGVPARLVVRDYAGFDTWDSCARAHRIFGVDRAVLVSQEFHIRRAVTLCQAAGIESWGVGVPGPHDATWVYGVVREVGAAGKAALDTAFHPDPHFLGPRETSLQAVAGTR</sequence>
<evidence type="ECO:0000259" key="1">
    <source>
        <dbReference type="Pfam" id="PF02698"/>
    </source>
</evidence>
<protein>
    <submittedName>
        <fullName evidence="2">Vancomycin high temperature exclusion protein</fullName>
    </submittedName>
</protein>
<proteinExistence type="predicted"/>
<dbReference type="Pfam" id="PF02698">
    <property type="entry name" value="DUF218"/>
    <property type="match status" value="1"/>
</dbReference>
<evidence type="ECO:0000313" key="3">
    <source>
        <dbReference type="Proteomes" id="UP001596174"/>
    </source>
</evidence>
<dbReference type="EMBL" id="JBHSQJ010000037">
    <property type="protein sequence ID" value="MFC5907637.1"/>
    <property type="molecule type" value="Genomic_DNA"/>
</dbReference>
<keyword evidence="3" id="KW-1185">Reference proteome</keyword>
<gene>
    <name evidence="2" type="ORF">ACFP3V_10435</name>
</gene>
<dbReference type="PANTHER" id="PTHR30336">
    <property type="entry name" value="INNER MEMBRANE PROTEIN, PROBABLE PERMEASE"/>
    <property type="match status" value="1"/>
</dbReference>
<evidence type="ECO:0000313" key="2">
    <source>
        <dbReference type="EMBL" id="MFC5907637.1"/>
    </source>
</evidence>
<organism evidence="2 3">
    <name type="scientific">Streptacidiphilus monticola</name>
    <dbReference type="NCBI Taxonomy" id="2161674"/>
    <lineage>
        <taxon>Bacteria</taxon>
        <taxon>Bacillati</taxon>
        <taxon>Actinomycetota</taxon>
        <taxon>Actinomycetes</taxon>
        <taxon>Kitasatosporales</taxon>
        <taxon>Streptomycetaceae</taxon>
        <taxon>Streptacidiphilus</taxon>
    </lineage>
</organism>
<accession>A0ABW1G248</accession>
<dbReference type="RefSeq" id="WP_380582264.1">
    <property type="nucleotide sequence ID" value="NZ_JBHSQJ010000037.1"/>
</dbReference>
<dbReference type="InterPro" id="IPR051599">
    <property type="entry name" value="Cell_Envelope_Assoc"/>
</dbReference>
<feature type="domain" description="DUF218" evidence="1">
    <location>
        <begin position="54"/>
        <end position="173"/>
    </location>
</feature>
<reference evidence="3" key="1">
    <citation type="journal article" date="2019" name="Int. J. Syst. Evol. Microbiol.">
        <title>The Global Catalogue of Microorganisms (GCM) 10K type strain sequencing project: providing services to taxonomists for standard genome sequencing and annotation.</title>
        <authorList>
            <consortium name="The Broad Institute Genomics Platform"/>
            <consortium name="The Broad Institute Genome Sequencing Center for Infectious Disease"/>
            <person name="Wu L."/>
            <person name="Ma J."/>
        </authorList>
    </citation>
    <scope>NUCLEOTIDE SEQUENCE [LARGE SCALE GENOMIC DNA]</scope>
    <source>
        <strain evidence="3">JCM 4816</strain>
    </source>
</reference>